<accession>A0A6J7S351</accession>
<protein>
    <submittedName>
        <fullName evidence="4">Unannotated protein</fullName>
    </submittedName>
</protein>
<evidence type="ECO:0000256" key="2">
    <source>
        <dbReference type="SAM" id="Coils"/>
    </source>
</evidence>
<name>A0A6J7S351_9ZZZZ</name>
<evidence type="ECO:0000256" key="1">
    <source>
        <dbReference type="ARBA" id="ARBA00043985"/>
    </source>
</evidence>
<organism evidence="4">
    <name type="scientific">freshwater metagenome</name>
    <dbReference type="NCBI Taxonomy" id="449393"/>
    <lineage>
        <taxon>unclassified sequences</taxon>
        <taxon>metagenomes</taxon>
        <taxon>ecological metagenomes</taxon>
    </lineage>
</organism>
<gene>
    <name evidence="4" type="ORF">UFOPK4173_01089</name>
</gene>
<keyword evidence="2" id="KW-0175">Coiled coil</keyword>
<dbReference type="EMBL" id="CAFBPW010000118">
    <property type="protein sequence ID" value="CAB5035272.1"/>
    <property type="molecule type" value="Genomic_DNA"/>
</dbReference>
<feature type="coiled-coil region" evidence="2">
    <location>
        <begin position="119"/>
        <end position="164"/>
    </location>
</feature>
<feature type="coiled-coil region" evidence="2">
    <location>
        <begin position="27"/>
        <end position="86"/>
    </location>
</feature>
<evidence type="ECO:0000313" key="4">
    <source>
        <dbReference type="EMBL" id="CAB5035272.1"/>
    </source>
</evidence>
<evidence type="ECO:0000256" key="3">
    <source>
        <dbReference type="SAM" id="MobiDB-lite"/>
    </source>
</evidence>
<feature type="compositionally biased region" description="Low complexity" evidence="3">
    <location>
        <begin position="242"/>
        <end position="256"/>
    </location>
</feature>
<reference evidence="4" key="1">
    <citation type="submission" date="2020-05" db="EMBL/GenBank/DDBJ databases">
        <authorList>
            <person name="Chiriac C."/>
            <person name="Salcher M."/>
            <person name="Ghai R."/>
            <person name="Kavagutti S V."/>
        </authorList>
    </citation>
    <scope>NUCLEOTIDE SEQUENCE</scope>
</reference>
<sequence length="271" mass="29651">MWKSLKKWWKYLGAKLSNTFDENADPKIQLEQAITEAQEQHRRLKEQAANVIANQKQTEMRLAKVLDELEKLNRNTQQAVIMADEAAKSGDAEKAAAFLNTAETFANQLISKESEAATLKELALQSAQASDQAKAAVQQNSRVLQQKLAEKQKLLSQLDQAKMQEQMNTAMSSLTEQVGQDVPTLDEVREKIETRYAKAKGTSEIQGLSVESKMLEVEQASVNFEANARLSEIRSQLGIAETTAADPAADATTAATSPEEGQAATATGDTP</sequence>
<dbReference type="AlphaFoldDB" id="A0A6J7S351"/>
<proteinExistence type="inferred from homology"/>
<dbReference type="Pfam" id="PF04012">
    <property type="entry name" value="PspA_IM30"/>
    <property type="match status" value="1"/>
</dbReference>
<dbReference type="InterPro" id="IPR007157">
    <property type="entry name" value="PspA_VIPP1"/>
</dbReference>
<comment type="similarity">
    <text evidence="1">Belongs to the PspA/Vipp/IM30 family.</text>
</comment>
<feature type="region of interest" description="Disordered" evidence="3">
    <location>
        <begin position="242"/>
        <end position="271"/>
    </location>
</feature>